<dbReference type="PANTHER" id="PTHR46532">
    <property type="entry name" value="MALE FERTILITY FACTOR KL5"/>
    <property type="match status" value="1"/>
</dbReference>
<dbReference type="InterPro" id="IPR035706">
    <property type="entry name" value="AAA_9"/>
</dbReference>
<comment type="caution">
    <text evidence="7">The sequence shown here is derived from an EMBL/GenBank/DDBJ whole genome shotgun (WGS) entry which is preliminary data.</text>
</comment>
<comment type="similarity">
    <text evidence="1">Belongs to the dynein heavy chain family.</text>
</comment>
<evidence type="ECO:0000256" key="1">
    <source>
        <dbReference type="ARBA" id="ARBA00008887"/>
    </source>
</evidence>
<organism evidence="7 8">
    <name type="scientific">Ataeniobius toweri</name>
    <dbReference type="NCBI Taxonomy" id="208326"/>
    <lineage>
        <taxon>Eukaryota</taxon>
        <taxon>Metazoa</taxon>
        <taxon>Chordata</taxon>
        <taxon>Craniata</taxon>
        <taxon>Vertebrata</taxon>
        <taxon>Euteleostomi</taxon>
        <taxon>Actinopterygii</taxon>
        <taxon>Neopterygii</taxon>
        <taxon>Teleostei</taxon>
        <taxon>Neoteleostei</taxon>
        <taxon>Acanthomorphata</taxon>
        <taxon>Ovalentaria</taxon>
        <taxon>Atherinomorphae</taxon>
        <taxon>Cyprinodontiformes</taxon>
        <taxon>Goodeidae</taxon>
        <taxon>Ataeniobius</taxon>
    </lineage>
</organism>
<dbReference type="PANTHER" id="PTHR46532:SF15">
    <property type="entry name" value="CYTOPLASMIC DYNEIN 2 HEAVY CHAIN 1"/>
    <property type="match status" value="1"/>
</dbReference>
<feature type="coiled-coil region" evidence="2">
    <location>
        <begin position="412"/>
        <end position="471"/>
    </location>
</feature>
<evidence type="ECO:0000259" key="5">
    <source>
        <dbReference type="Pfam" id="PF12780"/>
    </source>
</evidence>
<feature type="coiled-coil region" evidence="2">
    <location>
        <begin position="621"/>
        <end position="704"/>
    </location>
</feature>
<dbReference type="EMBL" id="JAHUTI010059876">
    <property type="protein sequence ID" value="MED6251470.1"/>
    <property type="molecule type" value="Genomic_DNA"/>
</dbReference>
<reference evidence="7 8" key="1">
    <citation type="submission" date="2021-07" db="EMBL/GenBank/DDBJ databases">
        <authorList>
            <person name="Palmer J.M."/>
        </authorList>
    </citation>
    <scope>NUCLEOTIDE SEQUENCE [LARGE SCALE GENOMIC DNA]</scope>
    <source>
        <strain evidence="7 8">AT_MEX2019</strain>
        <tissue evidence="7">Muscle</tissue>
    </source>
</reference>
<protein>
    <submittedName>
        <fullName evidence="7">Cytoplasmic dynein 2 heavy chain 1</fullName>
    </submittedName>
</protein>
<dbReference type="Pfam" id="PF12781">
    <property type="entry name" value="AAA_9"/>
    <property type="match status" value="1"/>
</dbReference>
<dbReference type="InterPro" id="IPR026983">
    <property type="entry name" value="DHC"/>
</dbReference>
<evidence type="ECO:0000259" key="6">
    <source>
        <dbReference type="Pfam" id="PF12781"/>
    </source>
</evidence>
<dbReference type="Gene3D" id="1.20.920.20">
    <property type="match status" value="1"/>
</dbReference>
<feature type="domain" description="Dynein heavy chain coiled coil stalk" evidence="4">
    <location>
        <begin position="405"/>
        <end position="736"/>
    </location>
</feature>
<evidence type="ECO:0000256" key="3">
    <source>
        <dbReference type="SAM" id="MobiDB-lite"/>
    </source>
</evidence>
<dbReference type="Proteomes" id="UP001345963">
    <property type="component" value="Unassembled WGS sequence"/>
</dbReference>
<evidence type="ECO:0000313" key="8">
    <source>
        <dbReference type="Proteomes" id="UP001345963"/>
    </source>
</evidence>
<dbReference type="InterPro" id="IPR024743">
    <property type="entry name" value="Dynein_HC_stalk"/>
</dbReference>
<proteinExistence type="inferred from homology"/>
<evidence type="ECO:0000313" key="7">
    <source>
        <dbReference type="EMBL" id="MED6251470.1"/>
    </source>
</evidence>
<feature type="domain" description="Dynein heavy chain ATP-binding dynein motor region" evidence="6">
    <location>
        <begin position="761"/>
        <end position="950"/>
    </location>
</feature>
<gene>
    <name evidence="7" type="primary">DYNC2H1_5</name>
    <name evidence="7" type="ORF">ATANTOWER_031227</name>
</gene>
<dbReference type="Pfam" id="PF12780">
    <property type="entry name" value="AAA_8"/>
    <property type="match status" value="1"/>
</dbReference>
<keyword evidence="8" id="KW-1185">Reference proteome</keyword>
<name>A0ABU7BPH3_9TELE</name>
<dbReference type="Pfam" id="PF12777">
    <property type="entry name" value="MT"/>
    <property type="match status" value="1"/>
</dbReference>
<accession>A0ABU7BPH3</accession>
<keyword evidence="2" id="KW-0175">Coiled coil</keyword>
<dbReference type="Gene3D" id="3.40.50.300">
    <property type="entry name" value="P-loop containing nucleotide triphosphate hydrolases"/>
    <property type="match status" value="2"/>
</dbReference>
<dbReference type="InterPro" id="IPR027417">
    <property type="entry name" value="P-loop_NTPase"/>
</dbReference>
<feature type="region of interest" description="Disordered" evidence="3">
    <location>
        <begin position="335"/>
        <end position="358"/>
    </location>
</feature>
<feature type="domain" description="Dynein heavy chain AAA module D4" evidence="5">
    <location>
        <begin position="132"/>
        <end position="390"/>
    </location>
</feature>
<dbReference type="InterPro" id="IPR024317">
    <property type="entry name" value="Dynein_heavy_chain_D4_dom"/>
</dbReference>
<dbReference type="Gene3D" id="1.20.920.30">
    <property type="match status" value="1"/>
</dbReference>
<feature type="compositionally biased region" description="Basic and acidic residues" evidence="3">
    <location>
        <begin position="335"/>
        <end position="347"/>
    </location>
</feature>
<evidence type="ECO:0000256" key="2">
    <source>
        <dbReference type="SAM" id="Coils"/>
    </source>
</evidence>
<evidence type="ECO:0000259" key="4">
    <source>
        <dbReference type="Pfam" id="PF12777"/>
    </source>
</evidence>
<sequence>MKTRKAVRERRPPPRPLHTSCWQAQSNLTDSVLEVVAYEARRLFRDRLVSSKDIHNFDNILSSIIRGDWGSDALDNMIDGFYVTWGASEGAVVAPGQPLPPHGKQLGRLDSADLKQVIQKGVALYSRDNKELDLLLFWEVCDFVSRVDRVLSRPGGSLLLAGRSGVGRHTATCLVSHMHGYTLFTPKISRGYTLKHFSSDLKMVMQLAGLEGQQVVLLLEDYQFVHPAFLEMVNSLLSSGEVPGLYTAEELEPLLSSLKDAASQDGFTRPLYDYFSYRIQQNLHIILIMDCSNSNFTINCESNPAFYRKCSVQWMEGWSESSMKKIPELLLAKTEQAKEENEKEKATNRKSSGSEPGELGRLFLKVHESCKENGATPSQYMAFLHVYTTLHGRKQNQLTTRQQHLLAGVSKLNEAKALVDDLKRRAAEQSALLKTKQQEADAALQEITSSMQNASDQKTEMEKIKEKMAQEVSKIGERKAKIDDELKEVQPLVDEAKRAVGNIKPEALSEIRSLRMPPDVIRDILEGVLRLMGVFDTTWVSMKSFLAKRGVREEIATFDARNITPEIRQSVEELLNRNKASFEPKNAKRASAAAAPLAAWVKANVQYSFVLERIEPLEREQAGLLENLKKTEGRKNKLEDQLNNVGAKVNKLKEKFQRHTAEAAKLEAEVTKAQDTITAAQQLISQLDREHTRWNAQMSEIQSELDTLPLRALLAAAFITYLSAASEDRRRHCLDTWMAQSGLQKFDLRSFLCSESEQLIWKSQGLPSDDLSMENALVILQSVACPFLIDPSSRATEWLRTHLKEQRLEVINQQDNHFMTSVELAVRFGKTLIIQEMDGVEPVLYPLLRKDLIAQGPRYVVQIGDKVIDYNEDFRLFLATRNPSPFIPPDAASVVTEVNFTTTRAGLRGQLLALTIQHEKPELETEKTRLLQQEEDKKIQLGQLEESLLEVDILQQLQSIHF</sequence>
<dbReference type="SUPFAM" id="SSF52540">
    <property type="entry name" value="P-loop containing nucleoside triphosphate hydrolases"/>
    <property type="match status" value="1"/>
</dbReference>